<dbReference type="InterPro" id="IPR048403">
    <property type="entry name" value="ZNF512_znf-C2H2"/>
</dbReference>
<proteinExistence type="inferred from homology"/>
<dbReference type="InterPro" id="IPR052274">
    <property type="entry name" value="Krueppel_C2H2_Zn-finger"/>
</dbReference>
<evidence type="ECO:0000313" key="19">
    <source>
        <dbReference type="Proteomes" id="UP001046870"/>
    </source>
</evidence>
<keyword evidence="19" id="KW-1185">Reference proteome</keyword>
<feature type="compositionally biased region" description="Basic and acidic residues" evidence="16">
    <location>
        <begin position="37"/>
        <end position="55"/>
    </location>
</feature>
<reference evidence="18" key="1">
    <citation type="submission" date="2021-01" db="EMBL/GenBank/DDBJ databases">
        <authorList>
            <person name="Zahm M."/>
            <person name="Roques C."/>
            <person name="Cabau C."/>
            <person name="Klopp C."/>
            <person name="Donnadieu C."/>
            <person name="Jouanno E."/>
            <person name="Lampietro C."/>
            <person name="Louis A."/>
            <person name="Herpin A."/>
            <person name="Echchiki A."/>
            <person name="Berthelot C."/>
            <person name="Parey E."/>
            <person name="Roest-Crollius H."/>
            <person name="Braasch I."/>
            <person name="Postlethwait J."/>
            <person name="Bobe J."/>
            <person name="Montfort J."/>
            <person name="Bouchez O."/>
            <person name="Begum T."/>
            <person name="Mejri S."/>
            <person name="Adams A."/>
            <person name="Chen W.-J."/>
            <person name="Guiguen Y."/>
        </authorList>
    </citation>
    <scope>NUCLEOTIDE SEQUENCE</scope>
    <source>
        <strain evidence="18">YG-15Mar2019-1</strain>
        <tissue evidence="18">Brain</tissue>
    </source>
</reference>
<evidence type="ECO:0000256" key="4">
    <source>
        <dbReference type="ARBA" id="ARBA00022499"/>
    </source>
</evidence>
<dbReference type="InterPro" id="IPR048408">
    <property type="entry name" value="ZNF512_C2HC"/>
</dbReference>
<keyword evidence="12" id="KW-0804">Transcription</keyword>
<feature type="region of interest" description="Disordered" evidence="16">
    <location>
        <begin position="349"/>
        <end position="384"/>
    </location>
</feature>
<dbReference type="AlphaFoldDB" id="A0A9D3T4V5"/>
<keyword evidence="4" id="KW-1017">Isopeptide bond</keyword>
<evidence type="ECO:0000256" key="9">
    <source>
        <dbReference type="ARBA" id="ARBA00022843"/>
    </source>
</evidence>
<dbReference type="Pfam" id="PF21367">
    <property type="entry name" value="ZNF512_zf-C2H2"/>
    <property type="match status" value="1"/>
</dbReference>
<comment type="function">
    <text evidence="1">May be involved in transcriptional regulation.</text>
</comment>
<protein>
    <recommendedName>
        <fullName evidence="14">Zinc finger protein 512</fullName>
    </recommendedName>
</protein>
<dbReference type="EMBL" id="JAFDVH010000018">
    <property type="protein sequence ID" value="KAG7460918.1"/>
    <property type="molecule type" value="Genomic_DNA"/>
</dbReference>
<dbReference type="PANTHER" id="PTHR22979:SF2">
    <property type="entry name" value="ZINC FINGER PROTEIN 512"/>
    <property type="match status" value="1"/>
</dbReference>
<evidence type="ECO:0000256" key="11">
    <source>
        <dbReference type="ARBA" id="ARBA00023125"/>
    </source>
</evidence>
<dbReference type="Proteomes" id="UP001046870">
    <property type="component" value="Chromosome 18"/>
</dbReference>
<organism evidence="18 19">
    <name type="scientific">Megalops atlanticus</name>
    <name type="common">Tarpon</name>
    <name type="synonym">Clupea gigantea</name>
    <dbReference type="NCBI Taxonomy" id="7932"/>
    <lineage>
        <taxon>Eukaryota</taxon>
        <taxon>Metazoa</taxon>
        <taxon>Chordata</taxon>
        <taxon>Craniata</taxon>
        <taxon>Vertebrata</taxon>
        <taxon>Euteleostomi</taxon>
        <taxon>Actinopterygii</taxon>
        <taxon>Neopterygii</taxon>
        <taxon>Teleostei</taxon>
        <taxon>Elopiformes</taxon>
        <taxon>Megalopidae</taxon>
        <taxon>Megalops</taxon>
    </lineage>
</organism>
<evidence type="ECO:0000256" key="13">
    <source>
        <dbReference type="ARBA" id="ARBA00023242"/>
    </source>
</evidence>
<evidence type="ECO:0000256" key="15">
    <source>
        <dbReference type="PROSITE-ProRule" id="PRU00042"/>
    </source>
</evidence>
<feature type="region of interest" description="Disordered" evidence="16">
    <location>
        <begin position="1"/>
        <end position="195"/>
    </location>
</feature>
<keyword evidence="13" id="KW-0539">Nucleus</keyword>
<keyword evidence="8" id="KW-0862">Zinc</keyword>
<dbReference type="GO" id="GO:0008270">
    <property type="term" value="F:zinc ion binding"/>
    <property type="evidence" value="ECO:0007669"/>
    <property type="project" value="UniProtKB-KW"/>
</dbReference>
<evidence type="ECO:0000256" key="10">
    <source>
        <dbReference type="ARBA" id="ARBA00023015"/>
    </source>
</evidence>
<dbReference type="SUPFAM" id="SSF57667">
    <property type="entry name" value="beta-beta-alpha zinc fingers"/>
    <property type="match status" value="5"/>
</dbReference>
<feature type="compositionally biased region" description="Basic and acidic residues" evidence="16">
    <location>
        <begin position="365"/>
        <end position="374"/>
    </location>
</feature>
<keyword evidence="5" id="KW-0479">Metal-binding</keyword>
<keyword evidence="11" id="KW-0238">DNA-binding</keyword>
<evidence type="ECO:0000256" key="8">
    <source>
        <dbReference type="ARBA" id="ARBA00022833"/>
    </source>
</evidence>
<evidence type="ECO:0000256" key="16">
    <source>
        <dbReference type="SAM" id="MobiDB-lite"/>
    </source>
</evidence>
<dbReference type="PROSITE" id="PS00028">
    <property type="entry name" value="ZINC_FINGER_C2H2_1"/>
    <property type="match status" value="3"/>
</dbReference>
<evidence type="ECO:0000313" key="18">
    <source>
        <dbReference type="EMBL" id="KAG7460918.1"/>
    </source>
</evidence>
<evidence type="ECO:0000256" key="12">
    <source>
        <dbReference type="ARBA" id="ARBA00023163"/>
    </source>
</evidence>
<evidence type="ECO:0000256" key="6">
    <source>
        <dbReference type="ARBA" id="ARBA00022737"/>
    </source>
</evidence>
<feature type="compositionally biased region" description="Basic residues" evidence="16">
    <location>
        <begin position="14"/>
        <end position="26"/>
    </location>
</feature>
<comment type="similarity">
    <text evidence="3">Belongs to the krueppel C2H2-type zinc-finger protein family.</text>
</comment>
<evidence type="ECO:0000256" key="5">
    <source>
        <dbReference type="ARBA" id="ARBA00022723"/>
    </source>
</evidence>
<dbReference type="FunFam" id="3.30.160.60:FF:000270">
    <property type="entry name" value="Zinc finger protein 512"/>
    <property type="match status" value="1"/>
</dbReference>
<dbReference type="Pfam" id="PF00096">
    <property type="entry name" value="zf-C2H2"/>
    <property type="match status" value="2"/>
</dbReference>
<evidence type="ECO:0000256" key="2">
    <source>
        <dbReference type="ARBA" id="ARBA00004123"/>
    </source>
</evidence>
<evidence type="ECO:0000256" key="3">
    <source>
        <dbReference type="ARBA" id="ARBA00006991"/>
    </source>
</evidence>
<name>A0A9D3T4V5_MEGAT</name>
<dbReference type="InterPro" id="IPR013087">
    <property type="entry name" value="Znf_C2H2_type"/>
</dbReference>
<feature type="domain" description="C2H2-type" evidence="17">
    <location>
        <begin position="239"/>
        <end position="267"/>
    </location>
</feature>
<comment type="caution">
    <text evidence="18">The sequence shown here is derived from an EMBL/GenBank/DDBJ whole genome shotgun (WGS) entry which is preliminary data.</text>
</comment>
<evidence type="ECO:0000256" key="1">
    <source>
        <dbReference type="ARBA" id="ARBA00003767"/>
    </source>
</evidence>
<gene>
    <name evidence="18" type="ORF">MATL_G00204050</name>
</gene>
<dbReference type="OrthoDB" id="9949647at2759"/>
<dbReference type="Gene3D" id="3.30.160.60">
    <property type="entry name" value="Classic Zinc Finger"/>
    <property type="match status" value="3"/>
</dbReference>
<dbReference type="PROSITE" id="PS50157">
    <property type="entry name" value="ZINC_FINGER_C2H2_2"/>
    <property type="match status" value="3"/>
</dbReference>
<dbReference type="GO" id="GO:0005634">
    <property type="term" value="C:nucleus"/>
    <property type="evidence" value="ECO:0007669"/>
    <property type="project" value="UniProtKB-SubCell"/>
</dbReference>
<dbReference type="GO" id="GO:0003677">
    <property type="term" value="F:DNA binding"/>
    <property type="evidence" value="ECO:0007669"/>
    <property type="project" value="UniProtKB-KW"/>
</dbReference>
<dbReference type="PANTHER" id="PTHR22979">
    <property type="entry name" value="ZINC FINGER PROTEIN-RELATED"/>
    <property type="match status" value="1"/>
</dbReference>
<dbReference type="InterPro" id="IPR036236">
    <property type="entry name" value="Znf_C2H2_sf"/>
</dbReference>
<feature type="domain" description="C2H2-type" evidence="17">
    <location>
        <begin position="484"/>
        <end position="512"/>
    </location>
</feature>
<keyword evidence="10" id="KW-0805">Transcription regulation</keyword>
<feature type="compositionally biased region" description="Basic and acidic residues" evidence="16">
    <location>
        <begin position="115"/>
        <end position="157"/>
    </location>
</feature>
<dbReference type="SMART" id="SM00355">
    <property type="entry name" value="ZnF_C2H2"/>
    <property type="match status" value="5"/>
</dbReference>
<keyword evidence="7 15" id="KW-0863">Zinc-finger</keyword>
<keyword evidence="6" id="KW-0677">Repeat</keyword>
<feature type="compositionally biased region" description="Low complexity" evidence="16">
    <location>
        <begin position="595"/>
        <end position="613"/>
    </location>
</feature>
<evidence type="ECO:0000256" key="14">
    <source>
        <dbReference type="ARBA" id="ARBA00039955"/>
    </source>
</evidence>
<accession>A0A9D3T4V5</accession>
<evidence type="ECO:0000256" key="7">
    <source>
        <dbReference type="ARBA" id="ARBA00022771"/>
    </source>
</evidence>
<feature type="compositionally biased region" description="Basic and acidic residues" evidence="16">
    <location>
        <begin position="171"/>
        <end position="189"/>
    </location>
</feature>
<feature type="domain" description="C2H2-type" evidence="17">
    <location>
        <begin position="329"/>
        <end position="353"/>
    </location>
</feature>
<dbReference type="FunFam" id="3.30.160.60:FF:000177">
    <property type="entry name" value="Zinc finger protein 512"/>
    <property type="match status" value="1"/>
</dbReference>
<comment type="subcellular location">
    <subcellularLocation>
        <location evidence="2">Nucleus</location>
    </subcellularLocation>
</comment>
<dbReference type="Pfam" id="PF21276">
    <property type="entry name" value="ZNF512_C2HC"/>
    <property type="match status" value="2"/>
</dbReference>
<evidence type="ECO:0000259" key="17">
    <source>
        <dbReference type="PROSITE" id="PS50157"/>
    </source>
</evidence>
<sequence length="646" mass="71981">MDHKGKTVTAPNMSRKRKASKPKQKGKAQGASETLETEDKSRGEKLSKDEEEQHQKPLKIKRTYGRKKPQSVQSACVPLGPAEDSASESSCSSVLSSSLANGSEDMTGPSRKPSYHLEGKRAETSSDTGKGKEALTKKKRKMEDSKHHNESVSKEVKQSVAVVEQSQRNESTVEKEGQESKGPGIKKDTPCYPPGSQEERWNLQIADKGRVTCPKCKTVSRKTIEGLKKHMTSCKANPFTCQHCGKQLKSSTGMKYHLMADHSNLPTSEDGNEVDSQSVKEKLRKVLKRMGKLKCSKEGCSGSFTSVMGYLYHMRKCGKEEAELEKLLLNCRHCGKAYKSRAGLEYHLKSEHSPTPLKNDDEEVTAPREREANPEKTPSGRVKRTSAQVAVFHLQEIASEELLKEWPKRKVQQDLVPDDKKLKYARPGLPAFSQEVLRKWKNEVKLQRKVQCPNQGCDSVYTSVSGLKAHLGLCSRGDFEAGKYKCLICDKEFSSESGVKYHINSIHAQDWFIVSSKASKSFEKLLKSKPKQGLVKDCPDQSPSLRFTPGLKAWQEKKPRGAPMCGLKTRQGQEEKKRKEKEKESGREKDCYDFSGSDSPSSSSSSGSSSSSDSEQEEPEAPKHDKWALKRPLARPDLAKRAKSSS</sequence>
<feature type="compositionally biased region" description="Basic residues" evidence="16">
    <location>
        <begin position="56"/>
        <end position="69"/>
    </location>
</feature>
<feature type="compositionally biased region" description="Low complexity" evidence="16">
    <location>
        <begin position="87"/>
        <end position="104"/>
    </location>
</feature>
<feature type="region of interest" description="Disordered" evidence="16">
    <location>
        <begin position="557"/>
        <end position="646"/>
    </location>
</feature>
<feature type="compositionally biased region" description="Basic and acidic residues" evidence="16">
    <location>
        <begin position="571"/>
        <end position="592"/>
    </location>
</feature>
<keyword evidence="9" id="KW-0832">Ubl conjugation</keyword>